<feature type="region of interest" description="Disordered" evidence="5">
    <location>
        <begin position="446"/>
        <end position="482"/>
    </location>
</feature>
<feature type="compositionally biased region" description="Low complexity" evidence="5">
    <location>
        <begin position="446"/>
        <end position="460"/>
    </location>
</feature>
<keyword evidence="2 4" id="KW-0378">Hydrolase</keyword>
<evidence type="ECO:0000256" key="5">
    <source>
        <dbReference type="SAM" id="MobiDB-lite"/>
    </source>
</evidence>
<protein>
    <recommendedName>
        <fullName evidence="4">Arabinogalactan endo-beta-1,4-galactanase</fullName>
        <ecNumber evidence="4">3.2.1.89</ecNumber>
    </recommendedName>
</protein>
<dbReference type="InterPro" id="IPR017853">
    <property type="entry name" value="GH"/>
</dbReference>
<gene>
    <name evidence="6" type="ORF">C8046_11465</name>
</gene>
<dbReference type="Pfam" id="PF07745">
    <property type="entry name" value="Glyco_hydro_53"/>
    <property type="match status" value="1"/>
</dbReference>
<feature type="chain" id="PRO_5015372200" description="Arabinogalactan endo-beta-1,4-galactanase" evidence="4">
    <location>
        <begin position="30"/>
        <end position="482"/>
    </location>
</feature>
<comment type="caution">
    <text evidence="6">The sequence shown here is derived from an EMBL/GenBank/DDBJ whole genome shotgun (WGS) entry which is preliminary data.</text>
</comment>
<organism evidence="6 7">
    <name type="scientific">Serinibacter arcticus</name>
    <dbReference type="NCBI Taxonomy" id="1655435"/>
    <lineage>
        <taxon>Bacteria</taxon>
        <taxon>Bacillati</taxon>
        <taxon>Actinomycetota</taxon>
        <taxon>Actinomycetes</taxon>
        <taxon>Micrococcales</taxon>
        <taxon>Beutenbergiaceae</taxon>
        <taxon>Serinibacter</taxon>
    </lineage>
</organism>
<feature type="compositionally biased region" description="Low complexity" evidence="5">
    <location>
        <begin position="468"/>
        <end position="482"/>
    </location>
</feature>
<dbReference type="OrthoDB" id="3981930at2"/>
<keyword evidence="3 4" id="KW-0326">Glycosidase</keyword>
<dbReference type="PANTHER" id="PTHR34983">
    <property type="entry name" value="ARABINOGALACTAN ENDO-BETA-1,4-GALACTANASE A"/>
    <property type="match status" value="1"/>
</dbReference>
<evidence type="ECO:0000313" key="7">
    <source>
        <dbReference type="Proteomes" id="UP000245166"/>
    </source>
</evidence>
<dbReference type="AlphaFoldDB" id="A0A2U1ZW29"/>
<dbReference type="EMBL" id="PYHR01000002">
    <property type="protein sequence ID" value="PWD51174.1"/>
    <property type="molecule type" value="Genomic_DNA"/>
</dbReference>
<dbReference type="GO" id="GO:0045490">
    <property type="term" value="P:pectin catabolic process"/>
    <property type="evidence" value="ECO:0007669"/>
    <property type="project" value="TreeGrafter"/>
</dbReference>
<dbReference type="Gene3D" id="3.20.20.80">
    <property type="entry name" value="Glycosidases"/>
    <property type="match status" value="1"/>
</dbReference>
<evidence type="ECO:0000256" key="3">
    <source>
        <dbReference type="ARBA" id="ARBA00023295"/>
    </source>
</evidence>
<reference evidence="6 7" key="1">
    <citation type="submission" date="2018-03" db="EMBL/GenBank/DDBJ databases">
        <title>Genome assembly of novel Miniimonas species PCH200.</title>
        <authorList>
            <person name="Thakur V."/>
            <person name="Kumar V."/>
            <person name="Singh D."/>
        </authorList>
    </citation>
    <scope>NUCLEOTIDE SEQUENCE [LARGE SCALE GENOMIC DNA]</scope>
    <source>
        <strain evidence="6 7">PCH200</strain>
    </source>
</reference>
<proteinExistence type="inferred from homology"/>
<evidence type="ECO:0000313" key="6">
    <source>
        <dbReference type="EMBL" id="PWD51174.1"/>
    </source>
</evidence>
<keyword evidence="4" id="KW-0732">Signal</keyword>
<sequence>MSRRSTTAAVTTFATAALVAAGLAVPASADTAPPDAGGPVEAGITVPKVEGMGEDWINGADFSSILSLEESGVTFSDFEGNDADLFEVLADSGVNWARIRVWNEPFLDSDPTKGYGAGNVDADRATIIGQRATEAGMRVLVNFHYSDFWAHPGQQYTPRSWAGTTTAERAEALYDYTVETLTQMKDAGVDIGMVQIGNETTGGEIAGTRGWANTADLFSAGSRAVRDTLGDDVKVAVHFTNPERANQYATIARELDQRGVDYDVFLSSYYAFWHGTPENLTNVLSQIATTYDKEVAVAETSWTYTLEDGDGTPNSVQTANPAYSATPQGQALAVRDVMQAIADVPNGKGLGTFYWEPAWLPVGPPTQFAENFALWERDGSGWASTYAQDFYKPTPGWYEGMPESEWADVYGGSGWDNQALFDFTGKPLESLRVYEYAVTGSVAPARSSRSSSRACLSSRAPRSRCPRPSRSPSTTAPASVRT</sequence>
<feature type="signal peptide" evidence="4">
    <location>
        <begin position="1"/>
        <end position="29"/>
    </location>
</feature>
<keyword evidence="7" id="KW-1185">Reference proteome</keyword>
<name>A0A2U1ZW29_9MICO</name>
<dbReference type="PANTHER" id="PTHR34983:SF2">
    <property type="entry name" value="ENDO-BETA-1,4-GALACTANASE"/>
    <property type="match status" value="1"/>
</dbReference>
<accession>A0A2U1ZW29</accession>
<dbReference type="EC" id="3.2.1.89" evidence="4"/>
<dbReference type="RefSeq" id="WP_109229555.1">
    <property type="nucleotide sequence ID" value="NZ_PYHR01000002.1"/>
</dbReference>
<dbReference type="GO" id="GO:0031218">
    <property type="term" value="F:arabinogalactan endo-1,4-beta-galactosidase activity"/>
    <property type="evidence" value="ECO:0007669"/>
    <property type="project" value="UniProtKB-EC"/>
</dbReference>
<dbReference type="InterPro" id="IPR011683">
    <property type="entry name" value="Glyco_hydro_53"/>
</dbReference>
<dbReference type="GO" id="GO:0015926">
    <property type="term" value="F:glucosidase activity"/>
    <property type="evidence" value="ECO:0007669"/>
    <property type="project" value="InterPro"/>
</dbReference>
<dbReference type="Proteomes" id="UP000245166">
    <property type="component" value="Unassembled WGS sequence"/>
</dbReference>
<comment type="catalytic activity">
    <reaction evidence="4">
        <text>The enzyme specifically hydrolyzes (1-&gt;4)-beta-D-galactosidic linkages in type I arabinogalactans.</text>
        <dbReference type="EC" id="3.2.1.89"/>
    </reaction>
</comment>
<evidence type="ECO:0000256" key="2">
    <source>
        <dbReference type="ARBA" id="ARBA00022801"/>
    </source>
</evidence>
<evidence type="ECO:0000256" key="4">
    <source>
        <dbReference type="RuleBase" id="RU361192"/>
    </source>
</evidence>
<evidence type="ECO:0000256" key="1">
    <source>
        <dbReference type="ARBA" id="ARBA00010687"/>
    </source>
</evidence>
<dbReference type="SUPFAM" id="SSF51445">
    <property type="entry name" value="(Trans)glycosidases"/>
    <property type="match status" value="1"/>
</dbReference>
<comment type="similarity">
    <text evidence="1 4">Belongs to the glycosyl hydrolase 53 family.</text>
</comment>